<dbReference type="KEGG" id="hsr:HSBAA_PA_3650"/>
<keyword evidence="1" id="KW-1133">Transmembrane helix</keyword>
<keyword evidence="2" id="KW-0614">Plasmid</keyword>
<sequence length="87" mass="9733">MSYFLFSFSFPLIILPSGVVFIKTLLHVVGHPVEEAWLGIHIWAGVVAICLPSGVVFVKTALHVFGHAVEKAWLWLFCPKVICERGR</sequence>
<protein>
    <submittedName>
        <fullName evidence="2">Uncharacterized protein</fullName>
    </submittedName>
</protein>
<evidence type="ECO:0000256" key="1">
    <source>
        <dbReference type="SAM" id="Phobius"/>
    </source>
</evidence>
<feature type="transmembrane region" description="Helical" evidence="1">
    <location>
        <begin position="37"/>
        <end position="58"/>
    </location>
</feature>
<dbReference type="EMBL" id="AP019515">
    <property type="protein sequence ID" value="BBI65762.1"/>
    <property type="molecule type" value="Genomic_DNA"/>
</dbReference>
<name>A0A455UHK7_9GAMM</name>
<proteinExistence type="predicted"/>
<dbReference type="Proteomes" id="UP000320231">
    <property type="component" value="Plasmid pBAA-803-A"/>
</dbReference>
<gene>
    <name evidence="2" type="ORF">HSBAA_PA_3650</name>
</gene>
<evidence type="ECO:0000313" key="3">
    <source>
        <dbReference type="Proteomes" id="UP000320231"/>
    </source>
</evidence>
<accession>A0A455UHK7</accession>
<dbReference type="AlphaFoldDB" id="A0A455UHK7"/>
<geneLocation type="plasmid" evidence="3">
    <name>pbaa-803-a dna</name>
</geneLocation>
<organism evidence="2 3">
    <name type="scientific">Vreelandella sulfidaeris</name>
    <dbReference type="NCBI Taxonomy" id="115553"/>
    <lineage>
        <taxon>Bacteria</taxon>
        <taxon>Pseudomonadati</taxon>
        <taxon>Pseudomonadota</taxon>
        <taxon>Gammaproteobacteria</taxon>
        <taxon>Oceanospirillales</taxon>
        <taxon>Halomonadaceae</taxon>
        <taxon>Vreelandella</taxon>
    </lineage>
</organism>
<evidence type="ECO:0000313" key="2">
    <source>
        <dbReference type="EMBL" id="BBI65762.1"/>
    </source>
</evidence>
<keyword evidence="1" id="KW-0812">Transmembrane</keyword>
<keyword evidence="1" id="KW-0472">Membrane</keyword>
<reference evidence="2 3" key="1">
    <citation type="journal article" date="2019" name="Microbiol. Resour. Announc.">
        <title>Complete Genome Sequence of Halomonas sulfidaeris Strain Esulfide1 Isolated from a Metal Sulfide Rock at a Depth of 2,200 Meters, Obtained Using Nanopore Sequencing.</title>
        <authorList>
            <person name="Saito M."/>
            <person name="Nishigata A."/>
            <person name="Galipon J."/>
            <person name="Arakawa K."/>
        </authorList>
    </citation>
    <scope>NUCLEOTIDE SEQUENCE [LARGE SCALE GENOMIC DNA]</scope>
    <source>
        <strain evidence="2 3">ATCC BAA-803</strain>
        <plasmid evidence="3">pbaa-803-a dna</plasmid>
    </source>
</reference>